<evidence type="ECO:0008006" key="8">
    <source>
        <dbReference type="Google" id="ProtNLM"/>
    </source>
</evidence>
<dbReference type="InterPro" id="IPR034032">
    <property type="entry name" value="Zn_MMP-like_bac"/>
</dbReference>
<sequence>MSRNGRQRWIPFLSFAALAAVSTSWAQEAAKPAPNAIDIESILAASRGGSGGGHGGSQTKFRDFNEVTKDAEKIEGLFTLHKTGDHLYAEIRPDQFNQTLLVPVTIARGMANAGMPVGDDDLVIVFRRVGDRVQVVRRNIHYKAPAGTPLDKAVKQNYTDSVIMALPIQAINMMRGGAVLIDLSDIFMTDFAQLGIGPVDRSRSSWQKVKGFADNMELELEATYGGSGRRGGYSQGDDGVADARGLTLVIHYSLMRTPDAGYRSRQADDRVGYFLTASKDFGSTSPDSNFVRNIYRWRLEKADPRAKLSPPKKQLVWYVEDNVPLEYRPYVEEGILEWNKAFEKIGFRNVLAVRWQEPGRDDFDPEDTNYCTFRWVTNETTSAMSCVRANPMTGEIIDGDVIFDASWIRYWKQQYALLIGSTTSANGDVSATPLAVGEVVSPILASKMGFGFPVAMKPPGLNLLDKVPGQMVAEVIPSDQGALQWQLAKNLFRGTRGFCQRQHGFTHDFGLASIALAGGQAAPTPPASADKDKDKPKEAEKKDAKKEPEKKEEKKKPEPKDELPEDFLSQAIKETVMHEVGHSLGLRHNFKASTMLTADQLHDTSITRSKGLVASVMDYSPVNIAPKGKKQGDYYTTTIGPYDYWAIEYGYKQADGDEAGELKKIAARAPEHDLTYATDEDVILNDDPYVNRWDLGADPCQFAKDRIELAADLLKDLDSRVVKDGESWSRMRRAFSILLSQWGDAATLASQYVAGQSVSRDHKADKDARDPIDPVAGAKQRECLKFLATEILSDKPFQFSPTVLRRLGNERWMHWGNEGLFSGPGVNISVFERILGIQKIVLGHCLSPDTLSRLQNQELQANPGADPLRIDEVFRALTDGIWSDLDKIPAKDDKTAKPGLSTIRRNLQREYLRRLGGLVLGDRGGSMSDSYSYVVLLGGSNSATPADARSLARLHLKDVLGRISTALTTRGAQLDDTTRAHLEECKEKISKVLEARIDSREP</sequence>
<dbReference type="OrthoDB" id="9776599at2"/>
<feature type="compositionally biased region" description="Basic and acidic residues" evidence="1">
    <location>
        <begin position="529"/>
        <end position="562"/>
    </location>
</feature>
<evidence type="ECO:0000313" key="7">
    <source>
        <dbReference type="Proteomes" id="UP000186309"/>
    </source>
</evidence>
<dbReference type="AlphaFoldDB" id="A0A1U7CP66"/>
<dbReference type="InterPro" id="IPR033413">
    <property type="entry name" value="DUF5117"/>
</dbReference>
<dbReference type="Pfam" id="PF17162">
    <property type="entry name" value="DUF5118"/>
    <property type="match status" value="1"/>
</dbReference>
<protein>
    <recommendedName>
        <fullName evidence="8">DUF5117 domain-containing protein</fullName>
    </recommendedName>
</protein>
<dbReference type="GO" id="GO:0008237">
    <property type="term" value="F:metallopeptidase activity"/>
    <property type="evidence" value="ECO:0007669"/>
    <property type="project" value="InterPro"/>
</dbReference>
<dbReference type="PANTHER" id="PTHR38478:SF1">
    <property type="entry name" value="ZINC DEPENDENT METALLOPROTEASE DOMAIN LIPOPROTEIN"/>
    <property type="match status" value="1"/>
</dbReference>
<dbReference type="SUPFAM" id="SSF55486">
    <property type="entry name" value="Metalloproteases ('zincins'), catalytic domain"/>
    <property type="match status" value="1"/>
</dbReference>
<reference evidence="7" key="1">
    <citation type="submission" date="2016-12" db="EMBL/GenBank/DDBJ databases">
        <title>Comparative genomics of four Isosphaeraceae planctomycetes: a common pool of plasmids and glycoside hydrolase genes.</title>
        <authorList>
            <person name="Ivanova A."/>
        </authorList>
    </citation>
    <scope>NUCLEOTIDE SEQUENCE [LARGE SCALE GENOMIC DNA]</scope>
    <source>
        <strain evidence="7">PX4</strain>
    </source>
</reference>
<dbReference type="InterPro" id="IPR032534">
    <property type="entry name" value="EcxA_zinc-bd"/>
</dbReference>
<gene>
    <name evidence="6" type="ORF">BSF38_02199</name>
</gene>
<keyword evidence="2" id="KW-0732">Signal</keyword>
<organism evidence="6 7">
    <name type="scientific">Paludisphaera borealis</name>
    <dbReference type="NCBI Taxonomy" id="1387353"/>
    <lineage>
        <taxon>Bacteria</taxon>
        <taxon>Pseudomonadati</taxon>
        <taxon>Planctomycetota</taxon>
        <taxon>Planctomycetia</taxon>
        <taxon>Isosphaerales</taxon>
        <taxon>Isosphaeraceae</taxon>
        <taxon>Paludisphaera</taxon>
    </lineage>
</organism>
<evidence type="ECO:0000256" key="1">
    <source>
        <dbReference type="SAM" id="MobiDB-lite"/>
    </source>
</evidence>
<dbReference type="PANTHER" id="PTHR38478">
    <property type="entry name" value="PEPTIDASE M1A AND M12B"/>
    <property type="match status" value="1"/>
</dbReference>
<proteinExistence type="predicted"/>
<evidence type="ECO:0000259" key="4">
    <source>
        <dbReference type="Pfam" id="PF17148"/>
    </source>
</evidence>
<dbReference type="Gene3D" id="3.40.390.10">
    <property type="entry name" value="Collagenase (Catalytic Domain)"/>
    <property type="match status" value="1"/>
</dbReference>
<dbReference type="RefSeq" id="WP_076345530.1">
    <property type="nucleotide sequence ID" value="NZ_CP019082.1"/>
</dbReference>
<dbReference type="Pfam" id="PF17148">
    <property type="entry name" value="DUF5117"/>
    <property type="match status" value="1"/>
</dbReference>
<evidence type="ECO:0000259" key="3">
    <source>
        <dbReference type="Pfam" id="PF16313"/>
    </source>
</evidence>
<feature type="domain" description="DUF5117" evidence="4">
    <location>
        <begin position="122"/>
        <end position="301"/>
    </location>
</feature>
<evidence type="ECO:0000313" key="6">
    <source>
        <dbReference type="EMBL" id="APW60711.1"/>
    </source>
</evidence>
<feature type="signal peptide" evidence="2">
    <location>
        <begin position="1"/>
        <end position="26"/>
    </location>
</feature>
<dbReference type="EMBL" id="CP019082">
    <property type="protein sequence ID" value="APW60711.1"/>
    <property type="molecule type" value="Genomic_DNA"/>
</dbReference>
<evidence type="ECO:0000259" key="5">
    <source>
        <dbReference type="Pfam" id="PF17162"/>
    </source>
</evidence>
<feature type="domain" description="DUF5118" evidence="5">
    <location>
        <begin position="63"/>
        <end position="108"/>
    </location>
</feature>
<dbReference type="InterPro" id="IPR024079">
    <property type="entry name" value="MetalloPept_cat_dom_sf"/>
</dbReference>
<dbReference type="Pfam" id="PF16313">
    <property type="entry name" value="DUF4953"/>
    <property type="match status" value="1"/>
</dbReference>
<dbReference type="Proteomes" id="UP000186309">
    <property type="component" value="Chromosome"/>
</dbReference>
<dbReference type="InterPro" id="IPR033428">
    <property type="entry name" value="DUF5118"/>
</dbReference>
<keyword evidence="7" id="KW-1185">Reference proteome</keyword>
<feature type="region of interest" description="Disordered" evidence="1">
    <location>
        <begin position="519"/>
        <end position="565"/>
    </location>
</feature>
<accession>A0A1U7CP66</accession>
<feature type="domain" description="EcxA zinc-binding" evidence="3">
    <location>
        <begin position="561"/>
        <end position="886"/>
    </location>
</feature>
<dbReference type="CDD" id="cd04276">
    <property type="entry name" value="ZnMc_MMP_like_2"/>
    <property type="match status" value="1"/>
</dbReference>
<feature type="chain" id="PRO_5012165549" description="DUF5117 domain-containing protein" evidence="2">
    <location>
        <begin position="27"/>
        <end position="1002"/>
    </location>
</feature>
<dbReference type="KEGG" id="pbor:BSF38_02199"/>
<dbReference type="STRING" id="1387353.BSF38_02199"/>
<name>A0A1U7CP66_9BACT</name>
<evidence type="ECO:0000256" key="2">
    <source>
        <dbReference type="SAM" id="SignalP"/>
    </source>
</evidence>